<evidence type="ECO:0000313" key="3">
    <source>
        <dbReference type="Proteomes" id="UP000004810"/>
    </source>
</evidence>
<dbReference type="SUPFAM" id="SSF53474">
    <property type="entry name" value="alpha/beta-Hydrolases"/>
    <property type="match status" value="1"/>
</dbReference>
<dbReference type="EMBL" id="ADBV01021008">
    <property type="protein sequence ID" value="EJW70656.1"/>
    <property type="molecule type" value="Genomic_DNA"/>
</dbReference>
<dbReference type="AlphaFoldDB" id="J9DMG9"/>
<proteinExistence type="predicted"/>
<dbReference type="InterPro" id="IPR006693">
    <property type="entry name" value="AB_hydrolase_lipase"/>
</dbReference>
<evidence type="ECO:0000259" key="1">
    <source>
        <dbReference type="Pfam" id="PF04083"/>
    </source>
</evidence>
<name>J9DMG9_WUCBA</name>
<comment type="caution">
    <text evidence="2">The sequence shown here is derived from an EMBL/GenBank/DDBJ whole genome shotgun (WGS) entry which is preliminary data.</text>
</comment>
<feature type="non-terminal residue" evidence="2">
    <location>
        <position position="1"/>
    </location>
</feature>
<feature type="domain" description="Partial AB-hydrolase lipase" evidence="1">
    <location>
        <begin position="2"/>
        <end position="63"/>
    </location>
</feature>
<dbReference type="PANTHER" id="PTHR11005">
    <property type="entry name" value="LYSOSOMAL ACID LIPASE-RELATED"/>
    <property type="match status" value="1"/>
</dbReference>
<protein>
    <recommendedName>
        <fullName evidence="1">Partial AB-hydrolase lipase domain-containing protein</fullName>
    </recommendedName>
</protein>
<dbReference type="Pfam" id="PF04083">
    <property type="entry name" value="Abhydro_lipase"/>
    <property type="match status" value="1"/>
</dbReference>
<evidence type="ECO:0000313" key="2">
    <source>
        <dbReference type="EMBL" id="EJW70656.1"/>
    </source>
</evidence>
<gene>
    <name evidence="2" type="ORF">WUBG_18435</name>
</gene>
<dbReference type="Proteomes" id="UP000004810">
    <property type="component" value="Unassembled WGS sequence"/>
</dbReference>
<accession>J9DMG9</accession>
<dbReference type="InterPro" id="IPR029058">
    <property type="entry name" value="AB_hydrolase_fold"/>
</dbReference>
<dbReference type="GO" id="GO:0006629">
    <property type="term" value="P:lipid metabolic process"/>
    <property type="evidence" value="ECO:0007669"/>
    <property type="project" value="InterPro"/>
</dbReference>
<organism evidence="2 3">
    <name type="scientific">Wuchereria bancrofti</name>
    <dbReference type="NCBI Taxonomy" id="6293"/>
    <lineage>
        <taxon>Eukaryota</taxon>
        <taxon>Metazoa</taxon>
        <taxon>Ecdysozoa</taxon>
        <taxon>Nematoda</taxon>
        <taxon>Chromadorea</taxon>
        <taxon>Rhabditida</taxon>
        <taxon>Spirurina</taxon>
        <taxon>Spiruromorpha</taxon>
        <taxon>Filarioidea</taxon>
        <taxon>Onchocercidae</taxon>
        <taxon>Wuchereria</taxon>
    </lineage>
</organism>
<sequence>NEIIAYYGYPSETHTVTTDDGYILELHRIPGGKAANYSKNESKSVVFLQHGFIGSSAVWVTNLPNQSAAFLFADAGFDVWMGNVRGNTYSTKHVEYTQNDLKYWKFTSVNFIPLLVYVNFLTFTLICA</sequence>
<dbReference type="Gene3D" id="3.40.50.1820">
    <property type="entry name" value="alpha/beta hydrolase"/>
    <property type="match status" value="1"/>
</dbReference>
<reference evidence="3" key="1">
    <citation type="submission" date="2012-08" db="EMBL/GenBank/DDBJ databases">
        <title>The Genome Sequence of Wuchereria bancrofti.</title>
        <authorList>
            <person name="Nutman T.B."/>
            <person name="Fink D.L."/>
            <person name="Russ C."/>
            <person name="Young S."/>
            <person name="Zeng Q."/>
            <person name="Koehrsen M."/>
            <person name="Alvarado L."/>
            <person name="Berlin A."/>
            <person name="Chapman S.B."/>
            <person name="Chen Z."/>
            <person name="Freedman E."/>
            <person name="Gellesch M."/>
            <person name="Goldberg J."/>
            <person name="Griggs A."/>
            <person name="Gujja S."/>
            <person name="Heilman E.R."/>
            <person name="Heiman D."/>
            <person name="Hepburn T."/>
            <person name="Howarth C."/>
            <person name="Jen D."/>
            <person name="Larson L."/>
            <person name="Lewis B."/>
            <person name="Mehta T."/>
            <person name="Park D."/>
            <person name="Pearson M."/>
            <person name="Roberts A."/>
            <person name="Saif S."/>
            <person name="Shea T."/>
            <person name="Shenoy N."/>
            <person name="Sisk P."/>
            <person name="Stolte C."/>
            <person name="Sykes S."/>
            <person name="Walk T."/>
            <person name="White J."/>
            <person name="Yandava C."/>
            <person name="Haas B."/>
            <person name="Henn M.R."/>
            <person name="Nusbaum C."/>
            <person name="Birren B."/>
        </authorList>
    </citation>
    <scope>NUCLEOTIDE SEQUENCE [LARGE SCALE GENOMIC DNA]</scope>
    <source>
        <strain evidence="3">NA</strain>
    </source>
</reference>